<proteinExistence type="predicted"/>
<evidence type="ECO:0000313" key="1">
    <source>
        <dbReference type="Proteomes" id="UP000095286"/>
    </source>
</evidence>
<organism evidence="1 2">
    <name type="scientific">Rhabditophanes sp. KR3021</name>
    <dbReference type="NCBI Taxonomy" id="114890"/>
    <lineage>
        <taxon>Eukaryota</taxon>
        <taxon>Metazoa</taxon>
        <taxon>Ecdysozoa</taxon>
        <taxon>Nematoda</taxon>
        <taxon>Chromadorea</taxon>
        <taxon>Rhabditida</taxon>
        <taxon>Tylenchina</taxon>
        <taxon>Panagrolaimomorpha</taxon>
        <taxon>Strongyloidoidea</taxon>
        <taxon>Alloionematidae</taxon>
        <taxon>Rhabditophanes</taxon>
    </lineage>
</organism>
<evidence type="ECO:0000313" key="2">
    <source>
        <dbReference type="WBParaSite" id="RSKR_0000764100.1"/>
    </source>
</evidence>
<reference evidence="2" key="1">
    <citation type="submission" date="2016-11" db="UniProtKB">
        <authorList>
            <consortium name="WormBaseParasite"/>
        </authorList>
    </citation>
    <scope>IDENTIFICATION</scope>
    <source>
        <strain evidence="2">KR3021</strain>
    </source>
</reference>
<protein>
    <submittedName>
        <fullName evidence="2">Copper transport protein</fullName>
    </submittedName>
</protein>
<sequence length="155" mass="17938">MDMTIHWGLREHIIFQFWKTGTFLGFITSLIIIFLISFLFEAVRWTRFKLAEYEARSARELRSDVNAHESDSSAIPSESRHILSGGVIGRQFPFLPYRFNHAFLYGLQTFISFTIMLCLMTYNGWIILTIIFGVTVGYAFFNVSPLPENFLQGCC</sequence>
<accession>A0AC35U596</accession>
<name>A0AC35U596_9BILA</name>
<dbReference type="WBParaSite" id="RSKR_0000764100.1">
    <property type="protein sequence ID" value="RSKR_0000764100.1"/>
    <property type="gene ID" value="RSKR_0000764100"/>
</dbReference>
<dbReference type="Proteomes" id="UP000095286">
    <property type="component" value="Unplaced"/>
</dbReference>